<comment type="subcellular location">
    <subcellularLocation>
        <location evidence="1">Golgi apparatus</location>
    </subcellularLocation>
</comment>
<organism evidence="6 7">
    <name type="scientific">Adineta steineri</name>
    <dbReference type="NCBI Taxonomy" id="433720"/>
    <lineage>
        <taxon>Eukaryota</taxon>
        <taxon>Metazoa</taxon>
        <taxon>Spiralia</taxon>
        <taxon>Gnathifera</taxon>
        <taxon>Rotifera</taxon>
        <taxon>Eurotatoria</taxon>
        <taxon>Bdelloidea</taxon>
        <taxon>Adinetida</taxon>
        <taxon>Adinetidae</taxon>
        <taxon>Adineta</taxon>
    </lineage>
</organism>
<dbReference type="GO" id="GO:0016192">
    <property type="term" value="P:vesicle-mediated transport"/>
    <property type="evidence" value="ECO:0007669"/>
    <property type="project" value="InterPro"/>
</dbReference>
<dbReference type="Pfam" id="PF02883">
    <property type="entry name" value="Alpha_adaptinC2"/>
    <property type="match status" value="1"/>
</dbReference>
<reference evidence="6" key="1">
    <citation type="submission" date="2021-02" db="EMBL/GenBank/DDBJ databases">
        <authorList>
            <person name="Nowell W R."/>
        </authorList>
    </citation>
    <scope>NUCLEOTIDE SEQUENCE</scope>
</reference>
<evidence type="ECO:0000256" key="4">
    <source>
        <dbReference type="ARBA" id="ARBA00023034"/>
    </source>
</evidence>
<proteinExistence type="predicted"/>
<keyword evidence="4" id="KW-0333">Golgi apparatus</keyword>
<accession>A0A820Q3M7</accession>
<dbReference type="InterPro" id="IPR008152">
    <property type="entry name" value="Clathrin_a/b/g-adaptin_app_Ig"/>
</dbReference>
<evidence type="ECO:0000256" key="2">
    <source>
        <dbReference type="ARBA" id="ARBA00022448"/>
    </source>
</evidence>
<protein>
    <recommendedName>
        <fullName evidence="5">GAE domain-containing protein</fullName>
    </recommendedName>
</protein>
<dbReference type="GO" id="GO:0006886">
    <property type="term" value="P:intracellular protein transport"/>
    <property type="evidence" value="ECO:0007669"/>
    <property type="project" value="InterPro"/>
</dbReference>
<dbReference type="InterPro" id="IPR008153">
    <property type="entry name" value="GAE_dom"/>
</dbReference>
<feature type="domain" description="GAE" evidence="5">
    <location>
        <begin position="46"/>
        <end position="97"/>
    </location>
</feature>
<dbReference type="EMBL" id="CAJOAZ010028325">
    <property type="protein sequence ID" value="CAF4416680.1"/>
    <property type="molecule type" value="Genomic_DNA"/>
</dbReference>
<sequence length="97" mass="10810">INLLDILGDPIQTKSNTLNPNHSSSSFNPLEDVFFDTDIPTNPTTKTIPSMTAIDKNGIRMIFTFERDNTTLTINSKITNSTQYSITNFIFKAAVPK</sequence>
<feature type="non-terminal residue" evidence="6">
    <location>
        <position position="97"/>
    </location>
</feature>
<keyword evidence="3" id="KW-0653">Protein transport</keyword>
<name>A0A820Q3M7_9BILA</name>
<feature type="non-terminal residue" evidence="6">
    <location>
        <position position="1"/>
    </location>
</feature>
<evidence type="ECO:0000313" key="6">
    <source>
        <dbReference type="EMBL" id="CAF4416680.1"/>
    </source>
</evidence>
<dbReference type="Proteomes" id="UP000663844">
    <property type="component" value="Unassembled WGS sequence"/>
</dbReference>
<dbReference type="AlphaFoldDB" id="A0A820Q3M7"/>
<evidence type="ECO:0000259" key="5">
    <source>
        <dbReference type="PROSITE" id="PS50180"/>
    </source>
</evidence>
<dbReference type="PROSITE" id="PS50180">
    <property type="entry name" value="GAE"/>
    <property type="match status" value="1"/>
</dbReference>
<comment type="caution">
    <text evidence="6">The sequence shown here is derived from an EMBL/GenBank/DDBJ whole genome shotgun (WGS) entry which is preliminary data.</text>
</comment>
<dbReference type="Gene3D" id="2.60.40.1230">
    <property type="match status" value="1"/>
</dbReference>
<keyword evidence="2" id="KW-0813">Transport</keyword>
<evidence type="ECO:0000256" key="3">
    <source>
        <dbReference type="ARBA" id="ARBA00022927"/>
    </source>
</evidence>
<evidence type="ECO:0000256" key="1">
    <source>
        <dbReference type="ARBA" id="ARBA00004555"/>
    </source>
</evidence>
<evidence type="ECO:0000313" key="7">
    <source>
        <dbReference type="Proteomes" id="UP000663844"/>
    </source>
</evidence>
<gene>
    <name evidence="6" type="ORF">OXD698_LOCUS52379</name>
</gene>
<dbReference type="SUPFAM" id="SSF49348">
    <property type="entry name" value="Clathrin adaptor appendage domain"/>
    <property type="match status" value="1"/>
</dbReference>
<dbReference type="InterPro" id="IPR013041">
    <property type="entry name" value="Clathrin_app_Ig-like_sf"/>
</dbReference>
<dbReference type="GO" id="GO:0005794">
    <property type="term" value="C:Golgi apparatus"/>
    <property type="evidence" value="ECO:0007669"/>
    <property type="project" value="UniProtKB-SubCell"/>
</dbReference>